<evidence type="ECO:0000256" key="4">
    <source>
        <dbReference type="ARBA" id="ARBA00022729"/>
    </source>
</evidence>
<feature type="compositionally biased region" description="Basic residues" evidence="9">
    <location>
        <begin position="26"/>
        <end position="38"/>
    </location>
</feature>
<dbReference type="Gene3D" id="2.60.120.970">
    <property type="match status" value="2"/>
</dbReference>
<feature type="domain" description="TGF-beta family profile" evidence="10">
    <location>
        <begin position="802"/>
        <end position="919"/>
    </location>
</feature>
<dbReference type="PANTHER" id="PTHR11848:SF309">
    <property type="entry name" value="INHIBIN BETA CHAIN"/>
    <property type="match status" value="1"/>
</dbReference>
<evidence type="ECO:0000259" key="10">
    <source>
        <dbReference type="PROSITE" id="PS51362"/>
    </source>
</evidence>
<keyword evidence="6" id="KW-1015">Disulfide bond</keyword>
<dbReference type="AlphaFoldDB" id="A0A0A1WH57"/>
<dbReference type="CDD" id="cd13752">
    <property type="entry name" value="TGF_beta_INHB"/>
    <property type="match status" value="1"/>
</dbReference>
<evidence type="ECO:0000256" key="3">
    <source>
        <dbReference type="ARBA" id="ARBA00022525"/>
    </source>
</evidence>
<keyword evidence="5 8" id="KW-0339">Growth factor</keyword>
<dbReference type="PROSITE" id="PS00250">
    <property type="entry name" value="TGF_BETA_1"/>
    <property type="match status" value="1"/>
</dbReference>
<protein>
    <submittedName>
        <fullName evidence="11">Inhibin beta chain</fullName>
    </submittedName>
</protein>
<dbReference type="PANTHER" id="PTHR11848">
    <property type="entry name" value="TGF-BETA FAMILY"/>
    <property type="match status" value="1"/>
</dbReference>
<dbReference type="GO" id="GO:0005125">
    <property type="term" value="F:cytokine activity"/>
    <property type="evidence" value="ECO:0007669"/>
    <property type="project" value="TreeGrafter"/>
</dbReference>
<proteinExistence type="inferred from homology"/>
<evidence type="ECO:0000256" key="9">
    <source>
        <dbReference type="SAM" id="MobiDB-lite"/>
    </source>
</evidence>
<evidence type="ECO:0000256" key="6">
    <source>
        <dbReference type="ARBA" id="ARBA00023157"/>
    </source>
</evidence>
<feature type="region of interest" description="Disordered" evidence="9">
    <location>
        <begin position="26"/>
        <end position="53"/>
    </location>
</feature>
<name>A0A0A1WH57_ZEUCU</name>
<dbReference type="InterPro" id="IPR001839">
    <property type="entry name" value="TGF-b_C"/>
</dbReference>
<dbReference type="EMBL" id="GBXI01016487">
    <property type="protein sequence ID" value="JAC97804.1"/>
    <property type="molecule type" value="Transcribed_RNA"/>
</dbReference>
<reference evidence="11" key="1">
    <citation type="submission" date="2014-11" db="EMBL/GenBank/DDBJ databases">
        <authorList>
            <person name="Geib S."/>
        </authorList>
    </citation>
    <scope>NUCLEOTIDE SEQUENCE</scope>
</reference>
<keyword evidence="3" id="KW-0964">Secreted</keyword>
<dbReference type="Pfam" id="PF00019">
    <property type="entry name" value="TGF_beta"/>
    <property type="match status" value="1"/>
</dbReference>
<organism evidence="11">
    <name type="scientific">Zeugodacus cucurbitae</name>
    <name type="common">Melon fruit fly</name>
    <name type="synonym">Bactrocera cucurbitae</name>
    <dbReference type="NCBI Taxonomy" id="28588"/>
    <lineage>
        <taxon>Eukaryota</taxon>
        <taxon>Metazoa</taxon>
        <taxon>Ecdysozoa</taxon>
        <taxon>Arthropoda</taxon>
        <taxon>Hexapoda</taxon>
        <taxon>Insecta</taxon>
        <taxon>Pterygota</taxon>
        <taxon>Neoptera</taxon>
        <taxon>Endopterygota</taxon>
        <taxon>Diptera</taxon>
        <taxon>Brachycera</taxon>
        <taxon>Muscomorpha</taxon>
        <taxon>Tephritoidea</taxon>
        <taxon>Tephritidae</taxon>
        <taxon>Zeugodacus</taxon>
        <taxon>Zeugodacus</taxon>
    </lineage>
</organism>
<feature type="compositionally biased region" description="Low complexity" evidence="9">
    <location>
        <begin position="41"/>
        <end position="53"/>
    </location>
</feature>
<dbReference type="InterPro" id="IPR015615">
    <property type="entry name" value="TGF-beta-rel"/>
</dbReference>
<keyword evidence="7" id="KW-0325">Glycoprotein</keyword>
<dbReference type="Gene3D" id="2.10.90.10">
    <property type="entry name" value="Cystine-knot cytokines"/>
    <property type="match status" value="1"/>
</dbReference>
<evidence type="ECO:0000256" key="7">
    <source>
        <dbReference type="ARBA" id="ARBA00023180"/>
    </source>
</evidence>
<feature type="compositionally biased region" description="Low complexity" evidence="9">
    <location>
        <begin position="163"/>
        <end position="197"/>
    </location>
</feature>
<evidence type="ECO:0000256" key="8">
    <source>
        <dbReference type="RuleBase" id="RU000354"/>
    </source>
</evidence>
<dbReference type="PROSITE" id="PS51362">
    <property type="entry name" value="TGF_BETA_2"/>
    <property type="match status" value="1"/>
</dbReference>
<accession>A0A0A1WH57</accession>
<dbReference type="InterPro" id="IPR029034">
    <property type="entry name" value="Cystine-knot_cytokine"/>
</dbReference>
<evidence type="ECO:0000256" key="5">
    <source>
        <dbReference type="ARBA" id="ARBA00023030"/>
    </source>
</evidence>
<evidence type="ECO:0000313" key="11">
    <source>
        <dbReference type="EMBL" id="JAC97804.1"/>
    </source>
</evidence>
<dbReference type="SMART" id="SM00204">
    <property type="entry name" value="TGFB"/>
    <property type="match status" value="1"/>
</dbReference>
<sequence length="919" mass="105864">MVNITHDQQLKMNNLCKIFCNNWKRHRRRRRRRRRRRMNKQEQQQHQSVQLQQQHINNEKETILSGVSNPRLHILGFNACKAIPTNDPVHMILSKAPTASMLATMRLANTKIAMTNGNRKDAISPHQTPALRLNRSRSRPNLVWLFIGLVWFEGPKYVNCSIHSSSQSPQSTSQAQSQTQTVQHTTQTTLQPLSTSTLHKIHPSRITSNLPLLTTNNKQIFKGSMSVMQKGSTAAMYKIKEEGNSNFNSKGIRSGNCLSSRRRASLMSTKTNGKHTRFYDIDPIVIVDRKRHDWLEPEAKIGTDFLDEEAHSAHSDRARLESIKRQILTKLGLKHKPNVSHPLPKQFIWDTIYRADGIRSVVSDFDFSENGSHQWELVSEVDDTKKTQRAHSVKANGITRLSLNFPGVQKGEFDKSLGSDAENVLNVNYKDYLHHGRFEESKILNDTKIPNNFTYLMHISNSKLNKDYLGVDEMGFSDMIYDDKADFLEIETDEINHQVNRGGNIVADTHADNNDGYSLHQQKYSMSTDQSKYESDDFLGDTQEFITFAEKGKMFKQHRLVEFSPQANGMPNQKLFVRKAEIHVRIDKLTTGRIGNSNRNNRGCGGKKTKPKLWIFQVMEKNTTKKSCDKSPQLCVTYDVDISNLGWQKFDITPTVRDWYRRAPTEKLRLLIDCTGCGKHYVLHLFNQPLVSSKQDLLYPQRGNRYRSVNRDDLVVQWTRQRLNGNNKLNDVRTKLFRPHPLLGYTEQSNRLQSKVPGTQDKRDIQYSQQKKYMHLKSPVSLELSPNRPFLVLRTETRILRRVRRRAIDCVGAMHGQCCKESFYVSFKALGWDDWIIAPRGYFANYCRGDCSGPFRTPDTFQTFHAHFIEEYRKMGLLNGMQPCCAPVKFSSMSLIYYGDDGIIKRDLPKMVVDECGCP</sequence>
<evidence type="ECO:0000256" key="2">
    <source>
        <dbReference type="ARBA" id="ARBA00006656"/>
    </source>
</evidence>
<dbReference type="GO" id="GO:0005615">
    <property type="term" value="C:extracellular space"/>
    <property type="evidence" value="ECO:0007669"/>
    <property type="project" value="TreeGrafter"/>
</dbReference>
<keyword evidence="4" id="KW-0732">Signal</keyword>
<gene>
    <name evidence="11" type="primary">Actbeta_2</name>
    <name evidence="11" type="ORF">g.13346</name>
</gene>
<dbReference type="FunFam" id="2.10.90.10:FF:000005">
    <property type="entry name" value="Inhibin beta A chain"/>
    <property type="match status" value="1"/>
</dbReference>
<feature type="region of interest" description="Disordered" evidence="9">
    <location>
        <begin position="163"/>
        <end position="201"/>
    </location>
</feature>
<comment type="subcellular location">
    <subcellularLocation>
        <location evidence="1">Secreted</location>
    </subcellularLocation>
</comment>
<comment type="similarity">
    <text evidence="2 8">Belongs to the TGF-beta family.</text>
</comment>
<evidence type="ECO:0000256" key="1">
    <source>
        <dbReference type="ARBA" id="ARBA00004613"/>
    </source>
</evidence>
<dbReference type="InterPro" id="IPR017948">
    <property type="entry name" value="TGFb_CS"/>
</dbReference>
<dbReference type="GO" id="GO:0008083">
    <property type="term" value="F:growth factor activity"/>
    <property type="evidence" value="ECO:0007669"/>
    <property type="project" value="UniProtKB-KW"/>
</dbReference>
<dbReference type="SUPFAM" id="SSF57501">
    <property type="entry name" value="Cystine-knot cytokines"/>
    <property type="match status" value="1"/>
</dbReference>
<reference evidence="11" key="2">
    <citation type="journal article" date="2015" name="Gigascience">
        <title>Reconstructing a comprehensive transcriptome assembly of a white-pupal translocated strain of the pest fruit fly Bactrocera cucurbitae.</title>
        <authorList>
            <person name="Sim S.B."/>
            <person name="Calla B."/>
            <person name="Hall B."/>
            <person name="DeRego T."/>
            <person name="Geib S.M."/>
        </authorList>
    </citation>
    <scope>NUCLEOTIDE SEQUENCE</scope>
</reference>